<keyword evidence="2" id="KW-1185">Reference proteome</keyword>
<protein>
    <submittedName>
        <fullName evidence="1">Uncharacterized protein</fullName>
    </submittedName>
</protein>
<proteinExistence type="predicted"/>
<organism evidence="1 2">
    <name type="scientific">Elysia crispata</name>
    <name type="common">lettuce slug</name>
    <dbReference type="NCBI Taxonomy" id="231223"/>
    <lineage>
        <taxon>Eukaryota</taxon>
        <taxon>Metazoa</taxon>
        <taxon>Spiralia</taxon>
        <taxon>Lophotrochozoa</taxon>
        <taxon>Mollusca</taxon>
        <taxon>Gastropoda</taxon>
        <taxon>Heterobranchia</taxon>
        <taxon>Euthyneura</taxon>
        <taxon>Panpulmonata</taxon>
        <taxon>Sacoglossa</taxon>
        <taxon>Placobranchoidea</taxon>
        <taxon>Plakobranchidae</taxon>
        <taxon>Elysia</taxon>
    </lineage>
</organism>
<dbReference type="EMBL" id="JAWDGP010003388">
    <property type="protein sequence ID" value="KAK3774762.1"/>
    <property type="molecule type" value="Genomic_DNA"/>
</dbReference>
<accession>A0AAE0ZUD2</accession>
<dbReference type="AlphaFoldDB" id="A0AAE0ZUD2"/>
<evidence type="ECO:0000313" key="2">
    <source>
        <dbReference type="Proteomes" id="UP001283361"/>
    </source>
</evidence>
<evidence type="ECO:0000313" key="1">
    <source>
        <dbReference type="EMBL" id="KAK3774762.1"/>
    </source>
</evidence>
<comment type="caution">
    <text evidence="1">The sequence shown here is derived from an EMBL/GenBank/DDBJ whole genome shotgun (WGS) entry which is preliminary data.</text>
</comment>
<sequence>MEIKISRLGVIRPSSATLDLRAARVGSKAMRGHEMVRVFYKEKLDQGKAFLQRSFVLSTQAINPGGKIVIKTRIGVEWFCQRVSVPLGI</sequence>
<name>A0AAE0ZUD2_9GAST</name>
<reference evidence="1" key="1">
    <citation type="journal article" date="2023" name="G3 (Bethesda)">
        <title>A reference genome for the long-term kleptoplast-retaining sea slug Elysia crispata morphotype clarki.</title>
        <authorList>
            <person name="Eastman K.E."/>
            <person name="Pendleton A.L."/>
            <person name="Shaikh M.A."/>
            <person name="Suttiyut T."/>
            <person name="Ogas R."/>
            <person name="Tomko P."/>
            <person name="Gavelis G."/>
            <person name="Widhalm J.R."/>
            <person name="Wisecaver J.H."/>
        </authorList>
    </citation>
    <scope>NUCLEOTIDE SEQUENCE</scope>
    <source>
        <strain evidence="1">ECLA1</strain>
    </source>
</reference>
<dbReference type="Proteomes" id="UP001283361">
    <property type="component" value="Unassembled WGS sequence"/>
</dbReference>
<gene>
    <name evidence="1" type="ORF">RRG08_019626</name>
</gene>